<dbReference type="SUPFAM" id="SSF63829">
    <property type="entry name" value="Calcium-dependent phosphotriesterase"/>
    <property type="match status" value="1"/>
</dbReference>
<dbReference type="InterPro" id="IPR003961">
    <property type="entry name" value="FN3_dom"/>
</dbReference>
<organism evidence="3 4">
    <name type="scientific">Paludibaculum fermentans</name>
    <dbReference type="NCBI Taxonomy" id="1473598"/>
    <lineage>
        <taxon>Bacteria</taxon>
        <taxon>Pseudomonadati</taxon>
        <taxon>Acidobacteriota</taxon>
        <taxon>Terriglobia</taxon>
        <taxon>Bryobacterales</taxon>
        <taxon>Bryobacteraceae</taxon>
        <taxon>Paludibaculum</taxon>
    </lineage>
</organism>
<dbReference type="InterPro" id="IPR036116">
    <property type="entry name" value="FN3_sf"/>
</dbReference>
<feature type="signal peptide" evidence="2">
    <location>
        <begin position="1"/>
        <end position="22"/>
    </location>
</feature>
<dbReference type="EMBL" id="CP063849">
    <property type="protein sequence ID" value="QOY86874.1"/>
    <property type="molecule type" value="Genomic_DNA"/>
</dbReference>
<dbReference type="Proteomes" id="UP000593892">
    <property type="component" value="Chromosome"/>
</dbReference>
<dbReference type="Gene3D" id="2.60.40.10">
    <property type="entry name" value="Immunoglobulins"/>
    <property type="match status" value="1"/>
</dbReference>
<dbReference type="PANTHER" id="PTHR40274">
    <property type="entry name" value="VIRGINIAMYCIN B LYASE"/>
    <property type="match status" value="1"/>
</dbReference>
<feature type="chain" id="PRO_5033027474" description="Fibronectin type-III domain-containing protein" evidence="2">
    <location>
        <begin position="23"/>
        <end position="741"/>
    </location>
</feature>
<dbReference type="InterPro" id="IPR013783">
    <property type="entry name" value="Ig-like_fold"/>
</dbReference>
<sequence length="741" mass="79790">MRRLLPCAALAMASLWAGGSTAWESNTFADFIKGRFQGISLTRDGRLTLAPSLDTLASTGEAGIWSVISAPDGTIYFSTGHRGRVYQVKPGGQPTVVWASQQPEVFALALDSQGRLYAGTSPDGRIYRIEGGKATEFFNPRSKYIWGLAVGPDGAVYAATGDQGQVWRVTPEGRGSVWYETGQSHVTALAIDSNGRVLAGTEPNGILFRIEAKDKAFVLYDSSLPEIRSIVLAPDGSIFVAALGGALAQKQAQAAAAAATSQQPQGVVTSTITVTSDAQAGVDIKPKPEAAKPPAATGAETPPTPAPVDVTGVEKAALYRIAPDNMVETVWSSKEENVFDLILKDGDLVFSTDQRGRIYRLSQDLKATLLLETHESETTRLLPTAQGIVAATSNQAKLYRLSNQPIAKGTYESPVHDAGNVARWGRLEWRTDNSSGKMSFRTRAGNSARPDRTWSDWSEPVSDLAKALISSPNARYIQWQAEFQPVNGQSPLLDSVSVSYQPQNGRPVVRSVQVTPQWVASAQKTAAAAPQTPISYSITVTDSGDAGTATSSGTPTQNISRSGTPQLFIAWQADDPDGDKLIYSLWYRAEDEVTWKLLKSEIADNTYMQETEVFADGRYYFRVLASDRLANSPASAREGELVSQPVLIDQTPPTVTMGTPRVNGNQIEIDVDASDAHSPVRRGEFSFDGSAWKLMDAADGIADSKQERFIVRFNAISGEHSVVVRVFDSAGNPGLARLVLR</sequence>
<evidence type="ECO:0000256" key="1">
    <source>
        <dbReference type="SAM" id="MobiDB-lite"/>
    </source>
</evidence>
<evidence type="ECO:0000313" key="4">
    <source>
        <dbReference type="Proteomes" id="UP000593892"/>
    </source>
</evidence>
<feature type="compositionally biased region" description="Low complexity" evidence="1">
    <location>
        <begin position="292"/>
        <end position="301"/>
    </location>
</feature>
<feature type="region of interest" description="Disordered" evidence="1">
    <location>
        <begin position="436"/>
        <end position="457"/>
    </location>
</feature>
<keyword evidence="4" id="KW-1185">Reference proteome</keyword>
<evidence type="ECO:0000313" key="3">
    <source>
        <dbReference type="EMBL" id="QOY86874.1"/>
    </source>
</evidence>
<dbReference type="SUPFAM" id="SSF49265">
    <property type="entry name" value="Fibronectin type III"/>
    <property type="match status" value="1"/>
</dbReference>
<dbReference type="RefSeq" id="WP_194448543.1">
    <property type="nucleotide sequence ID" value="NZ_CP063849.1"/>
</dbReference>
<dbReference type="PANTHER" id="PTHR40274:SF3">
    <property type="entry name" value="VIRGINIAMYCIN B LYASE"/>
    <property type="match status" value="1"/>
</dbReference>
<dbReference type="Gene3D" id="2.120.10.30">
    <property type="entry name" value="TolB, C-terminal domain"/>
    <property type="match status" value="1"/>
</dbReference>
<dbReference type="CDD" id="cd00063">
    <property type="entry name" value="FN3"/>
    <property type="match status" value="1"/>
</dbReference>
<dbReference type="KEGG" id="pfer:IRI77_29455"/>
<evidence type="ECO:0008006" key="5">
    <source>
        <dbReference type="Google" id="ProtNLM"/>
    </source>
</evidence>
<keyword evidence="2" id="KW-0732">Signal</keyword>
<reference evidence="3 4" key="1">
    <citation type="submission" date="2020-10" db="EMBL/GenBank/DDBJ databases">
        <title>Complete genome sequence of Paludibaculum fermentans P105T, a facultatively anaerobic acidobacterium capable of dissimilatory Fe(III) reduction.</title>
        <authorList>
            <person name="Dedysh S.N."/>
            <person name="Beletsky A.V."/>
            <person name="Kulichevskaya I.S."/>
            <person name="Mardanov A.V."/>
            <person name="Ravin N.V."/>
        </authorList>
    </citation>
    <scope>NUCLEOTIDE SEQUENCE [LARGE SCALE GENOMIC DNA]</scope>
    <source>
        <strain evidence="3 4">P105</strain>
    </source>
</reference>
<proteinExistence type="predicted"/>
<dbReference type="InterPro" id="IPR051344">
    <property type="entry name" value="Vgb"/>
</dbReference>
<name>A0A7S7SJ64_PALFE</name>
<dbReference type="AlphaFoldDB" id="A0A7S7SJ64"/>
<evidence type="ECO:0000256" key="2">
    <source>
        <dbReference type="SAM" id="SignalP"/>
    </source>
</evidence>
<feature type="region of interest" description="Disordered" evidence="1">
    <location>
        <begin position="279"/>
        <end position="308"/>
    </location>
</feature>
<gene>
    <name evidence="3" type="ORF">IRI77_29455</name>
</gene>
<accession>A0A7S7SJ64</accession>
<dbReference type="InterPro" id="IPR011042">
    <property type="entry name" value="6-blade_b-propeller_TolB-like"/>
</dbReference>
<protein>
    <recommendedName>
        <fullName evidence="5">Fibronectin type-III domain-containing protein</fullName>
    </recommendedName>
</protein>